<protein>
    <submittedName>
        <fullName evidence="1">Uncharacterized protein</fullName>
    </submittedName>
</protein>
<proteinExistence type="predicted"/>
<reference evidence="1" key="1">
    <citation type="journal article" date="2015" name="Nature">
        <title>Complex archaea that bridge the gap between prokaryotes and eukaryotes.</title>
        <authorList>
            <person name="Spang A."/>
            <person name="Saw J.H."/>
            <person name="Jorgensen S.L."/>
            <person name="Zaremba-Niedzwiedzka K."/>
            <person name="Martijn J."/>
            <person name="Lind A.E."/>
            <person name="van Eijk R."/>
            <person name="Schleper C."/>
            <person name="Guy L."/>
            <person name="Ettema T.J."/>
        </authorList>
    </citation>
    <scope>NUCLEOTIDE SEQUENCE</scope>
</reference>
<evidence type="ECO:0000313" key="1">
    <source>
        <dbReference type="EMBL" id="KKK86066.1"/>
    </source>
</evidence>
<sequence>MKVLKGRLHIDFGDLIIGDTFVFDGRPCIKVGGSAGAVKEKVLECIKNDPNYLNGVCLESGTLYHYPKDKRVEKVDLGVTGIDAIDD</sequence>
<gene>
    <name evidence="1" type="ORF">LCGC14_2766950</name>
</gene>
<dbReference type="EMBL" id="LAZR01051018">
    <property type="protein sequence ID" value="KKK86066.1"/>
    <property type="molecule type" value="Genomic_DNA"/>
</dbReference>
<comment type="caution">
    <text evidence="1">The sequence shown here is derived from an EMBL/GenBank/DDBJ whole genome shotgun (WGS) entry which is preliminary data.</text>
</comment>
<accession>A0A0F9BNY1</accession>
<organism evidence="1">
    <name type="scientific">marine sediment metagenome</name>
    <dbReference type="NCBI Taxonomy" id="412755"/>
    <lineage>
        <taxon>unclassified sequences</taxon>
        <taxon>metagenomes</taxon>
        <taxon>ecological metagenomes</taxon>
    </lineage>
</organism>
<name>A0A0F9BNY1_9ZZZZ</name>
<dbReference type="AlphaFoldDB" id="A0A0F9BNY1"/>